<dbReference type="PANTHER" id="PTHR12895">
    <property type="entry name" value="DYMECLIN"/>
    <property type="match status" value="1"/>
</dbReference>
<dbReference type="GO" id="GO:0005794">
    <property type="term" value="C:Golgi apparatus"/>
    <property type="evidence" value="ECO:0007669"/>
    <property type="project" value="TreeGrafter"/>
</dbReference>
<evidence type="ECO:0000313" key="5">
    <source>
        <dbReference type="Ensembl" id="ENSAOWP00000002529.1"/>
    </source>
</evidence>
<evidence type="ECO:0000256" key="3">
    <source>
        <dbReference type="ARBA" id="ARBA00022707"/>
    </source>
</evidence>
<dbReference type="Pfam" id="PF09742">
    <property type="entry name" value="Dymeclin"/>
    <property type="match status" value="1"/>
</dbReference>
<keyword evidence="6" id="KW-1185">Reference proteome</keyword>
<sequence>MGANSSSISELPENEYLKKLSGAEPISENDPFWNQLLSFSFTTPTNSADLKLLEEATISVCKSLVEKNPRTGNLGSLIKVFLSRTKELKISAECQNHLFIWQAHNALFIICCLLKVFISRMSEEELQLHFTYEEKTPGSYGTECEDLIEELLCCLIQLIVEIPLLDITYSISLEAVTTLIVFLSCQLFHKEILRESIIHKYLMHGRCLPYTSRLVKTLLYNFIRQERSPPPGTHVFQQQTDGGGLLYGIASGVATGLWTVFTLGGVGSKATPQLEQCSPLANQSLLLLLILANLTDAPDTPNPYRQAIMSFKNTQDNTAFSSSNPHAFQINFNSLYTALCEQQKSDQATLLLYMLLHQNSNVRTYVLARTDMENLVLPILEILYHVEERNSHHVYMALIILLILTEDDSFNRSIHEVILKNITWYAERVLTEISLGSLLILVVIRTIQYNMTRTRDKYLHTNCLAALANMSAQFRSLHQYAAQRIISLFSLLSKKHNKVLEQATQSLRGSLSSNDSPLPDYAQDLNVIEEVIRMMLEIINSCLTNSLHHNPNLVYALLYKRDLFEQFRTHPSFQDIMQNIDLVISFFSSRLEQAGAELSVERVLEIIKQGAVALPKDRLRKFPELKFKYVEEEQPEEFFIPYVWSLVYNSAVALYWNPRDIQLFTMDSG</sequence>
<organism evidence="5 6">
    <name type="scientific">Apteryx owenii</name>
    <name type="common">Little spotted kiwi</name>
    <dbReference type="NCBI Taxonomy" id="8824"/>
    <lineage>
        <taxon>Eukaryota</taxon>
        <taxon>Metazoa</taxon>
        <taxon>Chordata</taxon>
        <taxon>Craniata</taxon>
        <taxon>Vertebrata</taxon>
        <taxon>Euteleostomi</taxon>
        <taxon>Archelosauria</taxon>
        <taxon>Archosauria</taxon>
        <taxon>Dinosauria</taxon>
        <taxon>Saurischia</taxon>
        <taxon>Theropoda</taxon>
        <taxon>Coelurosauria</taxon>
        <taxon>Aves</taxon>
        <taxon>Palaeognathae</taxon>
        <taxon>Apterygiformes</taxon>
        <taxon>Apterygidae</taxon>
        <taxon>Apteryx</taxon>
    </lineage>
</organism>
<evidence type="ECO:0000313" key="6">
    <source>
        <dbReference type="Proteomes" id="UP000694424"/>
    </source>
</evidence>
<dbReference type="PANTHER" id="PTHR12895:SF9">
    <property type="entry name" value="DYMECLIN"/>
    <property type="match status" value="1"/>
</dbReference>
<keyword evidence="4" id="KW-0449">Lipoprotein</keyword>
<reference evidence="5" key="2">
    <citation type="submission" date="2025-09" db="UniProtKB">
        <authorList>
            <consortium name="Ensembl"/>
        </authorList>
    </citation>
    <scope>IDENTIFICATION</scope>
</reference>
<accession>A0A8B9P7B4</accession>
<name>A0A8B9P7B4_APTOW</name>
<evidence type="ECO:0000256" key="2">
    <source>
        <dbReference type="ARBA" id="ARBA00015736"/>
    </source>
</evidence>
<evidence type="ECO:0000256" key="1">
    <source>
        <dbReference type="ARBA" id="ARBA00010603"/>
    </source>
</evidence>
<evidence type="ECO:0000256" key="4">
    <source>
        <dbReference type="ARBA" id="ARBA00023288"/>
    </source>
</evidence>
<reference evidence="5" key="1">
    <citation type="submission" date="2025-08" db="UniProtKB">
        <authorList>
            <consortium name="Ensembl"/>
        </authorList>
    </citation>
    <scope>IDENTIFICATION</scope>
</reference>
<comment type="similarity">
    <text evidence="1">Belongs to the dymeclin family.</text>
</comment>
<dbReference type="InterPro" id="IPR019142">
    <property type="entry name" value="Dymeclin"/>
</dbReference>
<dbReference type="GO" id="GO:0007030">
    <property type="term" value="P:Golgi organization"/>
    <property type="evidence" value="ECO:0007669"/>
    <property type="project" value="TreeGrafter"/>
</dbReference>
<proteinExistence type="inferred from homology"/>
<dbReference type="AlphaFoldDB" id="A0A8B9P7B4"/>
<dbReference type="Ensembl" id="ENSAOWT00000002900.1">
    <property type="protein sequence ID" value="ENSAOWP00000002529.1"/>
    <property type="gene ID" value="ENSAOWG00000001815.1"/>
</dbReference>
<protein>
    <recommendedName>
        <fullName evidence="2">Dymeclin</fullName>
    </recommendedName>
</protein>
<dbReference type="Proteomes" id="UP000694424">
    <property type="component" value="Unplaced"/>
</dbReference>
<keyword evidence="3" id="KW-0519">Myristate</keyword>